<evidence type="ECO:0000313" key="4">
    <source>
        <dbReference type="Proteomes" id="UP001589610"/>
    </source>
</evidence>
<protein>
    <submittedName>
        <fullName evidence="3">Ester cyclase</fullName>
    </submittedName>
</protein>
<comment type="caution">
    <text evidence="3">The sequence shown here is derived from an EMBL/GenBank/DDBJ whole genome shotgun (WGS) entry which is preliminary data.</text>
</comment>
<feature type="domain" description="SnoaL-like" evidence="2">
    <location>
        <begin position="11"/>
        <end position="109"/>
    </location>
</feature>
<feature type="region of interest" description="Disordered" evidence="1">
    <location>
        <begin position="117"/>
        <end position="138"/>
    </location>
</feature>
<keyword evidence="4" id="KW-1185">Reference proteome</keyword>
<feature type="compositionally biased region" description="Basic and acidic residues" evidence="1">
    <location>
        <begin position="124"/>
        <end position="138"/>
    </location>
</feature>
<reference evidence="3 4" key="1">
    <citation type="submission" date="2024-09" db="EMBL/GenBank/DDBJ databases">
        <authorList>
            <person name="Sun Q."/>
            <person name="Mori K."/>
        </authorList>
    </citation>
    <scope>NUCLEOTIDE SEQUENCE [LARGE SCALE GENOMIC DNA]</scope>
    <source>
        <strain evidence="3 4">JCM 3028</strain>
    </source>
</reference>
<evidence type="ECO:0000313" key="3">
    <source>
        <dbReference type="EMBL" id="MFB9678832.1"/>
    </source>
</evidence>
<evidence type="ECO:0000259" key="2">
    <source>
        <dbReference type="Pfam" id="PF12680"/>
    </source>
</evidence>
<name>A0ABV5TI91_9ACTN</name>
<organism evidence="3 4">
    <name type="scientific">Streptosporangium vulgare</name>
    <dbReference type="NCBI Taxonomy" id="46190"/>
    <lineage>
        <taxon>Bacteria</taxon>
        <taxon>Bacillati</taxon>
        <taxon>Actinomycetota</taxon>
        <taxon>Actinomycetes</taxon>
        <taxon>Streptosporangiales</taxon>
        <taxon>Streptosporangiaceae</taxon>
        <taxon>Streptosporangium</taxon>
    </lineage>
</organism>
<evidence type="ECO:0000256" key="1">
    <source>
        <dbReference type="SAM" id="MobiDB-lite"/>
    </source>
</evidence>
<dbReference type="InterPro" id="IPR037401">
    <property type="entry name" value="SnoaL-like"/>
</dbReference>
<sequence>MTTHEDTSALVRRMQECFNSRRFDQAADLHTPGFFSHPLGTTGFEAGRDAWRALVARFPDIRVVAQDILVDGDRAAVRSTVEGIAAPDGDARPTLFEIFRIDDGRFAEMWGASAGFPTSASPEDLSRPEHGVHDGAIP</sequence>
<dbReference type="Proteomes" id="UP001589610">
    <property type="component" value="Unassembled WGS sequence"/>
</dbReference>
<dbReference type="Gene3D" id="3.10.450.50">
    <property type="match status" value="1"/>
</dbReference>
<dbReference type="EMBL" id="JBHMBS010000012">
    <property type="protein sequence ID" value="MFB9678832.1"/>
    <property type="molecule type" value="Genomic_DNA"/>
</dbReference>
<dbReference type="InterPro" id="IPR032710">
    <property type="entry name" value="NTF2-like_dom_sf"/>
</dbReference>
<proteinExistence type="predicted"/>
<dbReference type="RefSeq" id="WP_386160002.1">
    <property type="nucleotide sequence ID" value="NZ_JBHMBS010000012.1"/>
</dbReference>
<dbReference type="SUPFAM" id="SSF54427">
    <property type="entry name" value="NTF2-like"/>
    <property type="match status" value="1"/>
</dbReference>
<dbReference type="Pfam" id="PF12680">
    <property type="entry name" value="SnoaL_2"/>
    <property type="match status" value="1"/>
</dbReference>
<accession>A0ABV5TI91</accession>
<gene>
    <name evidence="3" type="ORF">ACFFRH_25405</name>
</gene>